<feature type="domain" description="Mucin binding" evidence="2">
    <location>
        <begin position="774"/>
        <end position="848"/>
    </location>
</feature>
<feature type="domain" description="Mucin binding" evidence="2">
    <location>
        <begin position="1067"/>
        <end position="1139"/>
    </location>
</feature>
<gene>
    <name evidence="4" type="ORF">STRCR_1641</name>
</gene>
<accession>G5JPI9</accession>
<evidence type="ECO:0000259" key="3">
    <source>
        <dbReference type="Pfam" id="PF17966"/>
    </source>
</evidence>
<dbReference type="Pfam" id="PF17965">
    <property type="entry name" value="MucBP_2"/>
    <property type="match status" value="2"/>
</dbReference>
<feature type="compositionally biased region" description="Pro residues" evidence="1">
    <location>
        <begin position="1147"/>
        <end position="1156"/>
    </location>
</feature>
<dbReference type="eggNOG" id="COG0810">
    <property type="taxonomic scope" value="Bacteria"/>
</dbReference>
<reference evidence="4" key="1">
    <citation type="submission" date="2011-07" db="EMBL/GenBank/DDBJ databases">
        <authorList>
            <person name="Stanhope M.J."/>
            <person name="Durkin A.S."/>
            <person name="Hostetler J."/>
            <person name="Kim M."/>
            <person name="Radune D."/>
            <person name="Singh I."/>
            <person name="Town C.D."/>
        </authorList>
    </citation>
    <scope>NUCLEOTIDE SEQUENCE [LARGE SCALE GENOMIC DNA]</scope>
    <source>
        <strain evidence="4">HS-6</strain>
    </source>
</reference>
<dbReference type="Gene3D" id="2.60.40.4300">
    <property type="match status" value="2"/>
</dbReference>
<dbReference type="Proteomes" id="UP000004322">
    <property type="component" value="Unassembled WGS sequence"/>
</dbReference>
<dbReference type="Gene3D" id="3.10.20.470">
    <property type="match status" value="2"/>
</dbReference>
<dbReference type="STRING" id="873449.STRCR_1641"/>
<feature type="compositionally biased region" description="Polar residues" evidence="1">
    <location>
        <begin position="22"/>
        <end position="33"/>
    </location>
</feature>
<feature type="domain" description="Mub B2-like" evidence="3">
    <location>
        <begin position="1172"/>
        <end position="1245"/>
    </location>
</feature>
<feature type="compositionally biased region" description="Polar residues" evidence="1">
    <location>
        <begin position="1166"/>
        <end position="1175"/>
    </location>
</feature>
<dbReference type="InterPro" id="IPR041558">
    <property type="entry name" value="MucBP_2"/>
</dbReference>
<feature type="region of interest" description="Disordered" evidence="1">
    <location>
        <begin position="1145"/>
        <end position="1175"/>
    </location>
</feature>
<comment type="caution">
    <text evidence="4">The sequence shown here is derived from an EMBL/GenBank/DDBJ whole genome shotgun (WGS) entry which is preliminary data.</text>
</comment>
<evidence type="ECO:0000313" key="4">
    <source>
        <dbReference type="EMBL" id="EHI73846.1"/>
    </source>
</evidence>
<sequence>MYADGAVSPASEPPASIAAITQQADTQVSPTLDNTVAATSAETANSTEAAAPQTEVARATGTPVTNQNEATPVSPATSTVDLTPTAASQISTPSDVQTSESSTSAVSASGANSELGGNERSAASQINNQTVSAMPLVSSNIISERQSQSPEMPSAFAAALEDMKRQGLATDTQVSDLRSAYRAGLLNDKEVNQVSGKLGSTPVTSASPVTVFMAEGTGETPPIYAPHLHTKDIALQVTNSNTANKLIRAVYLHNYNRNPDGSYTIEYQIYLRGNMITDPYAAVMVSTDDNTTVGSYYSWTDTGSTGLHYPSGTDAYTSTDGDRKYTNSPVLVSDVISSTTNPNASITNPTGVGFRVLVNTTSLTGTGLTINVAQGKTEQAARDMAAGGVADDAAAKDSVNLWLQDYSMDQGPTIQPAIYFLPIGLTLTKDSNVRAIVDGNPKATGSVTIDQIYSRAVAFGGNNIVNQVNGTLQSQLGGSADVTFDPATGIITGTVGGLLAGGREGAMVNGVTVVATDSTGTAMSDDNNAVNFAHVVVKGLSGVKNEGETFTEDELKKLIRFRTWMGTSYGEEPLDYLMKNGNVFSNRNFYKAENSTLVAIKPFHDFVQKMEILTPIASTGTNNTATIRVTYGNTMTGDVLGSMDYTVNYGYSVAPSVTPINPVVAVNPGVTYSPAANVTIADQDNSGYRSQTVEVTDASGSVVYAGELGDFTAPTTEGTYTVKVSVTDNSATQYNGKTEDIGYDEATPKTVKLLDKDIHDLSASGTYQLIVAKQKANIKFVNDTEPTVAMTTVSESGNNGYAIPTVDYKTTLNDYLKAGYSVKSDNFTGGKTFDTDFDTDQEFTVVLKERIEPFDPANPPVPGQPVDPNDPNSPRWPDNVKDQKGTETVTRIIRYVYAADGSQASAPVSETLTFTRQAKVNLVTGEVAFGEWTATDTTFDVVVSPVINSYITDRKEVPAKTGVQATDADSEEIVKYTKLGHYVPNIPVLNFPDNPYPNDPTDPTKPKQPVDPDYPVIPHNPGYTPIDPNTNTPLTPVDPNEPSKGYIPPIPEDPTEDTPINYEADTQKAIINFVTETGRQLSQLTEAGKSEEAIPSANYTAALAGYLKTGYALVSDDFGGHQVFDKNQLVDQTFTVVLKERIEPFDPANPPVPDQPVNPNDPNSPKWPSTVENQQGTEAVTRTIRYVYAADGSQASAPVSETLTFTRQAKVNLVTGEVAFGEWMATDTTFDAVVSPVINSYITDRK</sequence>
<evidence type="ECO:0008006" key="6">
    <source>
        <dbReference type="Google" id="ProtNLM"/>
    </source>
</evidence>
<name>G5JPI9_STRCG</name>
<feature type="region of interest" description="Disordered" evidence="1">
    <location>
        <begin position="22"/>
        <end position="121"/>
    </location>
</feature>
<feature type="region of interest" description="Disordered" evidence="1">
    <location>
        <begin position="853"/>
        <end position="884"/>
    </location>
</feature>
<organism evidence="4 5">
    <name type="scientific">Streptococcus criceti HS-6</name>
    <dbReference type="NCBI Taxonomy" id="873449"/>
    <lineage>
        <taxon>Bacteria</taxon>
        <taxon>Bacillati</taxon>
        <taxon>Bacillota</taxon>
        <taxon>Bacilli</taxon>
        <taxon>Lactobacillales</taxon>
        <taxon>Streptococcaceae</taxon>
        <taxon>Streptococcus</taxon>
    </lineage>
</organism>
<dbReference type="eggNOG" id="COG3266">
    <property type="taxonomic scope" value="Bacteria"/>
</dbReference>
<dbReference type="InterPro" id="IPR041495">
    <property type="entry name" value="Mub_B2"/>
</dbReference>
<feature type="domain" description="Mub B2-like" evidence="3">
    <location>
        <begin position="881"/>
        <end position="979"/>
    </location>
</feature>
<keyword evidence="5" id="KW-1185">Reference proteome</keyword>
<feature type="compositionally biased region" description="Low complexity" evidence="1">
    <location>
        <begin position="99"/>
        <end position="113"/>
    </location>
</feature>
<evidence type="ECO:0000256" key="1">
    <source>
        <dbReference type="SAM" id="MobiDB-lite"/>
    </source>
</evidence>
<feature type="compositionally biased region" description="Pro residues" evidence="1">
    <location>
        <begin position="856"/>
        <end position="865"/>
    </location>
</feature>
<feature type="region of interest" description="Disordered" evidence="1">
    <location>
        <begin position="992"/>
        <end position="1012"/>
    </location>
</feature>
<dbReference type="EMBL" id="AEUV02000002">
    <property type="protein sequence ID" value="EHI73846.1"/>
    <property type="molecule type" value="Genomic_DNA"/>
</dbReference>
<feature type="compositionally biased region" description="Polar residues" evidence="1">
    <location>
        <begin position="62"/>
        <end position="98"/>
    </location>
</feature>
<evidence type="ECO:0000259" key="2">
    <source>
        <dbReference type="Pfam" id="PF17965"/>
    </source>
</evidence>
<dbReference type="Pfam" id="PF17966">
    <property type="entry name" value="Muc_B2"/>
    <property type="match status" value="2"/>
</dbReference>
<evidence type="ECO:0000313" key="5">
    <source>
        <dbReference type="Proteomes" id="UP000004322"/>
    </source>
</evidence>
<protein>
    <recommendedName>
        <fullName evidence="6">MucBP domain protein</fullName>
    </recommendedName>
</protein>
<dbReference type="AlphaFoldDB" id="G5JPI9"/>
<feature type="compositionally biased region" description="Low complexity" evidence="1">
    <location>
        <begin position="34"/>
        <end position="51"/>
    </location>
</feature>
<proteinExistence type="predicted"/>